<evidence type="ECO:0000256" key="1">
    <source>
        <dbReference type="ARBA" id="ARBA00004167"/>
    </source>
</evidence>
<accession>A0A9Q5HS16</accession>
<feature type="region of interest" description="Disordered" evidence="5">
    <location>
        <begin position="365"/>
        <end position="391"/>
    </location>
</feature>
<feature type="compositionally biased region" description="Low complexity" evidence="5">
    <location>
        <begin position="265"/>
        <end position="278"/>
    </location>
</feature>
<name>A0A9Q5HS16_SANBA</name>
<proteinExistence type="predicted"/>
<evidence type="ECO:0000256" key="3">
    <source>
        <dbReference type="ARBA" id="ARBA00022989"/>
    </source>
</evidence>
<dbReference type="GO" id="GO:0016020">
    <property type="term" value="C:membrane"/>
    <property type="evidence" value="ECO:0007669"/>
    <property type="project" value="UniProtKB-SubCell"/>
</dbReference>
<protein>
    <submittedName>
        <fullName evidence="7">Uncharacterized protein</fullName>
    </submittedName>
</protein>
<dbReference type="OrthoDB" id="3267813at2759"/>
<organism evidence="7 8">
    <name type="scientific">Sanghuangporus baumii</name>
    <name type="common">Phellinus baumii</name>
    <dbReference type="NCBI Taxonomy" id="108892"/>
    <lineage>
        <taxon>Eukaryota</taxon>
        <taxon>Fungi</taxon>
        <taxon>Dikarya</taxon>
        <taxon>Basidiomycota</taxon>
        <taxon>Agaricomycotina</taxon>
        <taxon>Agaricomycetes</taxon>
        <taxon>Hymenochaetales</taxon>
        <taxon>Hymenochaetaceae</taxon>
        <taxon>Sanghuangporus</taxon>
    </lineage>
</organism>
<dbReference type="EMBL" id="LNZH02000213">
    <property type="protein sequence ID" value="OCB84876.1"/>
    <property type="molecule type" value="Genomic_DNA"/>
</dbReference>
<keyword evidence="4 6" id="KW-0472">Membrane</keyword>
<dbReference type="PANTHER" id="PTHR15549:SF30">
    <property type="entry name" value="MID2 DOMAIN-CONTAINING PROTEIN"/>
    <property type="match status" value="1"/>
</dbReference>
<evidence type="ECO:0000256" key="6">
    <source>
        <dbReference type="SAM" id="Phobius"/>
    </source>
</evidence>
<dbReference type="GO" id="GO:0071944">
    <property type="term" value="C:cell periphery"/>
    <property type="evidence" value="ECO:0007669"/>
    <property type="project" value="UniProtKB-ARBA"/>
</dbReference>
<dbReference type="AlphaFoldDB" id="A0A9Q5HS16"/>
<sequence>MPSSTTLMSRRRSISAFSAIASASTLSLAFLPLANAFSFNIDNLPQQCSNMSISITGTGGVPPYSVLIIPFGGTPLPNNIEARRILDQSFDGDSTTVSFQLKYPALSQFVAVVRFISFLAADHHASGDSQNFGSGGTSSAATAADSSDSSCFDASQNVQADFFFNTVPLNQFVQCEESRIWWDPSTVQGQPTFYGVIPGGDSFNITVGDLTTVSEQGVGFNWTPNIRGGTTLVVGAGDDRGLGAGGSVTYIVSTGNGNTTCLDNSSPSSTAGSPAGGSYPTSTSEAENSRTDSNSSNTGAIAGGVVAGVVVVCAFVLVLLFLRRRKRQNLSTKERPDLFTDNEHPSDAQREIARLAPPEPYIVPSEPARSEWGSGSSAHETGTGAPVSSYGYGVGTGAAGAGGGDRRTSAFSLSTGTEGEFLMRPGTPQTAATSAAGTNVSRKGPAPVLRPVNIIQHEDAGTTVGDDQEPETVELPPAYTNIRRD</sequence>
<dbReference type="InterPro" id="IPR006311">
    <property type="entry name" value="TAT_signal"/>
</dbReference>
<gene>
    <name evidence="7" type="ORF">A7U60_g8098</name>
</gene>
<feature type="compositionally biased region" description="Polar residues" evidence="5">
    <location>
        <begin position="427"/>
        <end position="441"/>
    </location>
</feature>
<dbReference type="Proteomes" id="UP000757232">
    <property type="component" value="Unassembled WGS sequence"/>
</dbReference>
<feature type="transmembrane region" description="Helical" evidence="6">
    <location>
        <begin position="300"/>
        <end position="322"/>
    </location>
</feature>
<dbReference type="PROSITE" id="PS51318">
    <property type="entry name" value="TAT"/>
    <property type="match status" value="1"/>
</dbReference>
<evidence type="ECO:0000313" key="7">
    <source>
        <dbReference type="EMBL" id="OCB84876.1"/>
    </source>
</evidence>
<keyword evidence="8" id="KW-1185">Reference proteome</keyword>
<comment type="subcellular location">
    <subcellularLocation>
        <location evidence="1">Membrane</location>
        <topology evidence="1">Single-pass membrane protein</topology>
    </subcellularLocation>
</comment>
<evidence type="ECO:0000256" key="5">
    <source>
        <dbReference type="SAM" id="MobiDB-lite"/>
    </source>
</evidence>
<keyword evidence="2 6" id="KW-0812">Transmembrane</keyword>
<reference evidence="7" key="1">
    <citation type="submission" date="2016-06" db="EMBL/GenBank/DDBJ databases">
        <title>Draft Genome sequence of the fungus Inonotus baumii.</title>
        <authorList>
            <person name="Zhu H."/>
            <person name="Lin W."/>
        </authorList>
    </citation>
    <scope>NUCLEOTIDE SEQUENCE</scope>
    <source>
        <strain evidence="7">821</strain>
    </source>
</reference>
<dbReference type="InterPro" id="IPR051694">
    <property type="entry name" value="Immunoregulatory_rcpt-like"/>
</dbReference>
<comment type="caution">
    <text evidence="7">The sequence shown here is derived from an EMBL/GenBank/DDBJ whole genome shotgun (WGS) entry which is preliminary data.</text>
</comment>
<evidence type="ECO:0000313" key="8">
    <source>
        <dbReference type="Proteomes" id="UP000757232"/>
    </source>
</evidence>
<dbReference type="PANTHER" id="PTHR15549">
    <property type="entry name" value="PAIRED IMMUNOGLOBULIN-LIKE TYPE 2 RECEPTOR"/>
    <property type="match status" value="1"/>
</dbReference>
<feature type="region of interest" description="Disordered" evidence="5">
    <location>
        <begin position="259"/>
        <end position="295"/>
    </location>
</feature>
<feature type="compositionally biased region" description="Polar residues" evidence="5">
    <location>
        <begin position="279"/>
        <end position="295"/>
    </location>
</feature>
<evidence type="ECO:0000256" key="2">
    <source>
        <dbReference type="ARBA" id="ARBA00022692"/>
    </source>
</evidence>
<evidence type="ECO:0000256" key="4">
    <source>
        <dbReference type="ARBA" id="ARBA00023136"/>
    </source>
</evidence>
<feature type="region of interest" description="Disordered" evidence="5">
    <location>
        <begin position="418"/>
        <end position="447"/>
    </location>
</feature>
<keyword evidence="3 6" id="KW-1133">Transmembrane helix</keyword>